<dbReference type="STRING" id="135651.G0N990"/>
<evidence type="ECO:0000313" key="2">
    <source>
        <dbReference type="EMBL" id="EGT55598.1"/>
    </source>
</evidence>
<proteinExistence type="predicted"/>
<evidence type="ECO:0000313" key="3">
    <source>
        <dbReference type="Proteomes" id="UP000008068"/>
    </source>
</evidence>
<dbReference type="EMBL" id="GL379851">
    <property type="protein sequence ID" value="EGT55598.1"/>
    <property type="molecule type" value="Genomic_DNA"/>
</dbReference>
<feature type="region of interest" description="Disordered" evidence="1">
    <location>
        <begin position="256"/>
        <end position="296"/>
    </location>
</feature>
<dbReference type="Proteomes" id="UP000008068">
    <property type="component" value="Unassembled WGS sequence"/>
</dbReference>
<name>G0N990_CAEBE</name>
<feature type="compositionally biased region" description="Acidic residues" evidence="1">
    <location>
        <begin position="274"/>
        <end position="294"/>
    </location>
</feature>
<dbReference type="OrthoDB" id="6334544at2759"/>
<evidence type="ECO:0000256" key="1">
    <source>
        <dbReference type="SAM" id="MobiDB-lite"/>
    </source>
</evidence>
<dbReference type="AlphaFoldDB" id="G0N990"/>
<dbReference type="eggNOG" id="ENOG502R8VC">
    <property type="taxonomic scope" value="Eukaryota"/>
</dbReference>
<accession>G0N990</accession>
<dbReference type="InParanoid" id="G0N990"/>
<gene>
    <name evidence="2" type="ORF">CAEBREN_19108</name>
</gene>
<keyword evidence="3" id="KW-1185">Reference proteome</keyword>
<dbReference type="HOGENOM" id="CLU_799826_0_0_1"/>
<protein>
    <submittedName>
        <fullName evidence="2">Uncharacterized protein</fullName>
    </submittedName>
</protein>
<feature type="compositionally biased region" description="Basic residues" evidence="1">
    <location>
        <begin position="335"/>
        <end position="346"/>
    </location>
</feature>
<dbReference type="OMA" id="MKRPHSC"/>
<organism evidence="3">
    <name type="scientific">Caenorhabditis brenneri</name>
    <name type="common">Nematode worm</name>
    <dbReference type="NCBI Taxonomy" id="135651"/>
    <lineage>
        <taxon>Eukaryota</taxon>
        <taxon>Metazoa</taxon>
        <taxon>Ecdysozoa</taxon>
        <taxon>Nematoda</taxon>
        <taxon>Chromadorea</taxon>
        <taxon>Rhabditida</taxon>
        <taxon>Rhabditina</taxon>
        <taxon>Rhabditomorpha</taxon>
        <taxon>Rhabditoidea</taxon>
        <taxon>Rhabditidae</taxon>
        <taxon>Peloderinae</taxon>
        <taxon>Caenorhabditis</taxon>
    </lineage>
</organism>
<feature type="region of interest" description="Disordered" evidence="1">
    <location>
        <begin position="312"/>
        <end position="346"/>
    </location>
</feature>
<dbReference type="FunCoup" id="G0N990">
    <property type="interactions" value="1589"/>
</dbReference>
<reference evidence="3" key="1">
    <citation type="submission" date="2011-07" db="EMBL/GenBank/DDBJ databases">
        <authorList>
            <consortium name="Caenorhabditis brenneri Sequencing and Analysis Consortium"/>
            <person name="Wilson R.K."/>
        </authorList>
    </citation>
    <scope>NUCLEOTIDE SEQUENCE [LARGE SCALE GENOMIC DNA]</scope>
    <source>
        <strain evidence="3">PB2801</strain>
    </source>
</reference>
<sequence>MPVPQSEQLVKLLEVQSVKLNEVKNNLRLNRYKAQQDIRQAVAAMIVSLRERERQLIGDLDRAFYQKEGKLVNQLDIVAEELAACNFGLPSGNSILDVDDDVRLELDLPISDIRAMHDKIMKLGEVRVSENCQRLTVKKVGRTLPLDMESYDDDNMWLLTKKSKTDTSPETPHEVDTVKNWLSRLPNGNAALNFDLASFASGETKSESSESNASSFELLNEVAICLQYKANADRAFRERLENIHNEPMNKWLLNSEEECSSSQLPRAPVPESFRDDDDDDADFDGDDEDMEDECSTNSFKFREVIDNLQNSDDSKWLKSPAVELENGEEDETPAAKHKRFLQKHYQ</sequence>